<accession>A0A5A8F272</accession>
<protein>
    <submittedName>
        <fullName evidence="1">TIM barrel protein</fullName>
    </submittedName>
</protein>
<dbReference type="AlphaFoldDB" id="A0A5A8F272"/>
<keyword evidence="2" id="KW-1185">Reference proteome</keyword>
<dbReference type="EMBL" id="VFJB01000006">
    <property type="protein sequence ID" value="KAA0257841.1"/>
    <property type="molecule type" value="Genomic_DNA"/>
</dbReference>
<dbReference type="OrthoDB" id="9792261at2"/>
<dbReference type="Proteomes" id="UP000322876">
    <property type="component" value="Unassembled WGS sequence"/>
</dbReference>
<evidence type="ECO:0000313" key="2">
    <source>
        <dbReference type="Proteomes" id="UP000322876"/>
    </source>
</evidence>
<name>A0A5A8F272_9BACT</name>
<gene>
    <name evidence="1" type="ORF">FHQ18_08845</name>
</gene>
<dbReference type="Gene3D" id="3.20.20.150">
    <property type="entry name" value="Divalent-metal-dependent TIM barrel enzymes"/>
    <property type="match status" value="1"/>
</dbReference>
<sequence length="237" mass="28258">MKEIPLLATTSFIYCDTRVMNVLRLMHLFDEIELLYFESRRMFDGIDENELLLLKKLNIRYCPHLPYDRDLSRKSDYEVITDFVGNLTKLPVSFFFLHSNGKDYKNIEVLAEKCPMVLVENVKNTKIFEDLFDTKINYCLDIGHLLTVGENPFEIIKKYGEKIKYIHLHGVKNGVDHLELYHLDEKLLLYIIDFAIEKKIGISLELFGFKRLLDSLNYLLEVFEKHGYAYHRWYQKW</sequence>
<dbReference type="NCBIfam" id="NF041277">
    <property type="entry name" value="coba_remo_CbiR"/>
    <property type="match status" value="1"/>
</dbReference>
<evidence type="ECO:0000313" key="1">
    <source>
        <dbReference type="EMBL" id="KAA0257841.1"/>
    </source>
</evidence>
<organism evidence="1 2">
    <name type="scientific">Deferribacter autotrophicus</name>
    <dbReference type="NCBI Taxonomy" id="500465"/>
    <lineage>
        <taxon>Bacteria</taxon>
        <taxon>Pseudomonadati</taxon>
        <taxon>Deferribacterota</taxon>
        <taxon>Deferribacteres</taxon>
        <taxon>Deferribacterales</taxon>
        <taxon>Deferribacteraceae</taxon>
        <taxon>Deferribacter</taxon>
    </lineage>
</organism>
<dbReference type="InterPro" id="IPR036237">
    <property type="entry name" value="Xyl_isomerase-like_sf"/>
</dbReference>
<proteinExistence type="predicted"/>
<reference evidence="1 2" key="1">
    <citation type="submission" date="2019-06" db="EMBL/GenBank/DDBJ databases">
        <title>Genomic insights into carbon and energy metabolism of Deferribacter autotrophicus revealed new metabolic traits in the phylum Deferribacteres.</title>
        <authorList>
            <person name="Slobodkin A.I."/>
            <person name="Slobodkina G.B."/>
            <person name="Allioux M."/>
            <person name="Alain K."/>
            <person name="Jebbar M."/>
            <person name="Shadrin V."/>
            <person name="Kublanov I.V."/>
            <person name="Toshchakov S.V."/>
            <person name="Bonch-Osmolovskaya E.A."/>
        </authorList>
    </citation>
    <scope>NUCLEOTIDE SEQUENCE [LARGE SCALE GENOMIC DNA]</scope>
    <source>
        <strain evidence="1 2">SL50</strain>
    </source>
</reference>
<dbReference type="RefSeq" id="WP_149266814.1">
    <property type="nucleotide sequence ID" value="NZ_VFJB01000006.1"/>
</dbReference>
<comment type="caution">
    <text evidence="1">The sequence shown here is derived from an EMBL/GenBank/DDBJ whole genome shotgun (WGS) entry which is preliminary data.</text>
</comment>
<dbReference type="SUPFAM" id="SSF51658">
    <property type="entry name" value="Xylose isomerase-like"/>
    <property type="match status" value="1"/>
</dbReference>